<name>A0A0D2AIJ2_9PEZI</name>
<organism evidence="3 4">
    <name type="scientific">Verruconis gallopava</name>
    <dbReference type="NCBI Taxonomy" id="253628"/>
    <lineage>
        <taxon>Eukaryota</taxon>
        <taxon>Fungi</taxon>
        <taxon>Dikarya</taxon>
        <taxon>Ascomycota</taxon>
        <taxon>Pezizomycotina</taxon>
        <taxon>Dothideomycetes</taxon>
        <taxon>Pleosporomycetidae</taxon>
        <taxon>Venturiales</taxon>
        <taxon>Sympoventuriaceae</taxon>
        <taxon>Verruconis</taxon>
    </lineage>
</organism>
<evidence type="ECO:0000313" key="3">
    <source>
        <dbReference type="EMBL" id="KIW06708.1"/>
    </source>
</evidence>
<keyword evidence="2" id="KW-0732">Signal</keyword>
<dbReference type="AlphaFoldDB" id="A0A0D2AIJ2"/>
<dbReference type="Proteomes" id="UP000053259">
    <property type="component" value="Unassembled WGS sequence"/>
</dbReference>
<feature type="chain" id="PRO_5002238363" description="Secreted protein" evidence="2">
    <location>
        <begin position="21"/>
        <end position="126"/>
    </location>
</feature>
<reference evidence="3 4" key="1">
    <citation type="submission" date="2015-01" db="EMBL/GenBank/DDBJ databases">
        <title>The Genome Sequence of Ochroconis gallopava CBS43764.</title>
        <authorList>
            <consortium name="The Broad Institute Genomics Platform"/>
            <person name="Cuomo C."/>
            <person name="de Hoog S."/>
            <person name="Gorbushina A."/>
            <person name="Stielow B."/>
            <person name="Teixiera M."/>
            <person name="Abouelleil A."/>
            <person name="Chapman S.B."/>
            <person name="Priest M."/>
            <person name="Young S.K."/>
            <person name="Wortman J."/>
            <person name="Nusbaum C."/>
            <person name="Birren B."/>
        </authorList>
    </citation>
    <scope>NUCLEOTIDE SEQUENCE [LARGE SCALE GENOMIC DNA]</scope>
    <source>
        <strain evidence="3 4">CBS 43764</strain>
    </source>
</reference>
<protein>
    <recommendedName>
        <fullName evidence="5">Secreted protein</fullName>
    </recommendedName>
</protein>
<gene>
    <name evidence="3" type="ORF">PV09_02407</name>
</gene>
<evidence type="ECO:0008006" key="5">
    <source>
        <dbReference type="Google" id="ProtNLM"/>
    </source>
</evidence>
<feature type="region of interest" description="Disordered" evidence="1">
    <location>
        <begin position="33"/>
        <end position="126"/>
    </location>
</feature>
<feature type="signal peptide" evidence="2">
    <location>
        <begin position="1"/>
        <end position="20"/>
    </location>
</feature>
<dbReference type="HOGENOM" id="CLU_1983287_0_0_1"/>
<keyword evidence="4" id="KW-1185">Reference proteome</keyword>
<evidence type="ECO:0000313" key="4">
    <source>
        <dbReference type="Proteomes" id="UP000053259"/>
    </source>
</evidence>
<proteinExistence type="predicted"/>
<sequence length="126" mass="14887">MFTAIVLLFLLRCMPLPTRLGWVRGASQARTTFEEKHHAALGNEGSRVTRRRQRQRQDEQQPTRSEARGMRVWRPTKTDGGERERETEREERSVVEFVLRPGYHRQPTVPMKGKRKIIMDDDDEQQ</sequence>
<evidence type="ECO:0000256" key="1">
    <source>
        <dbReference type="SAM" id="MobiDB-lite"/>
    </source>
</evidence>
<dbReference type="RefSeq" id="XP_016216577.1">
    <property type="nucleotide sequence ID" value="XM_016355441.1"/>
</dbReference>
<feature type="compositionally biased region" description="Basic and acidic residues" evidence="1">
    <location>
        <begin position="76"/>
        <end position="94"/>
    </location>
</feature>
<accession>A0A0D2AIJ2</accession>
<dbReference type="VEuPathDB" id="FungiDB:PV09_02407"/>
<feature type="compositionally biased region" description="Basic and acidic residues" evidence="1">
    <location>
        <begin position="55"/>
        <end position="69"/>
    </location>
</feature>
<evidence type="ECO:0000256" key="2">
    <source>
        <dbReference type="SAM" id="SignalP"/>
    </source>
</evidence>
<dbReference type="InParanoid" id="A0A0D2AIJ2"/>
<dbReference type="EMBL" id="KN847534">
    <property type="protein sequence ID" value="KIW06708.1"/>
    <property type="molecule type" value="Genomic_DNA"/>
</dbReference>
<dbReference type="GeneID" id="27310380"/>